<protein>
    <submittedName>
        <fullName evidence="1">Uncharacterized protein</fullName>
    </submittedName>
</protein>
<keyword evidence="2" id="KW-1185">Reference proteome</keyword>
<sequence length="329" mass="37180">MIIWRSQKLFLTLPLDLRERLSNEHGLVDRCEYEGNVHWNLGIASCHPLIGKKSTSLLKSQLPKSPSLDPMANVGIFNNVPYYGLYVIENWTKEDIKLSANTAARSSFAFGINCFILYIYGTAYKGEWLKKASLFSVNVKIDKPEHYHREAASASTVADVHCMTCNCLLENWTSENIKLSVNTAVRLPQFNAASRRYHLYQLWKSYIRRPMILVGPSLGAAIAIDFTFNFLEAVRISFKLVLHQLSSYSCCMQCGSIVALIAVNSSLILKYNPTSQIYVVREVLVLAVVELPNSNSNRIENLKVIWAQYEVMWDPSNVSQEVIGKVSSD</sequence>
<dbReference type="Proteomes" id="UP001642360">
    <property type="component" value="Unassembled WGS sequence"/>
</dbReference>
<evidence type="ECO:0000313" key="2">
    <source>
        <dbReference type="Proteomes" id="UP001642360"/>
    </source>
</evidence>
<organism evidence="1 2">
    <name type="scientific">Ilex paraguariensis</name>
    <name type="common">yerba mate</name>
    <dbReference type="NCBI Taxonomy" id="185542"/>
    <lineage>
        <taxon>Eukaryota</taxon>
        <taxon>Viridiplantae</taxon>
        <taxon>Streptophyta</taxon>
        <taxon>Embryophyta</taxon>
        <taxon>Tracheophyta</taxon>
        <taxon>Spermatophyta</taxon>
        <taxon>Magnoliopsida</taxon>
        <taxon>eudicotyledons</taxon>
        <taxon>Gunneridae</taxon>
        <taxon>Pentapetalae</taxon>
        <taxon>asterids</taxon>
        <taxon>campanulids</taxon>
        <taxon>Aquifoliales</taxon>
        <taxon>Aquifoliaceae</taxon>
        <taxon>Ilex</taxon>
    </lineage>
</organism>
<comment type="caution">
    <text evidence="1">The sequence shown here is derived from an EMBL/GenBank/DDBJ whole genome shotgun (WGS) entry which is preliminary data.</text>
</comment>
<proteinExistence type="predicted"/>
<dbReference type="EMBL" id="CAUOFW020001178">
    <property type="protein sequence ID" value="CAK9141803.1"/>
    <property type="molecule type" value="Genomic_DNA"/>
</dbReference>
<dbReference type="AlphaFoldDB" id="A0ABC8RAL2"/>
<gene>
    <name evidence="1" type="ORF">ILEXP_LOCUS9431</name>
</gene>
<reference evidence="1 2" key="1">
    <citation type="submission" date="2024-02" db="EMBL/GenBank/DDBJ databases">
        <authorList>
            <person name="Vignale AGUSTIN F."/>
            <person name="Sosa J E."/>
            <person name="Modenutti C."/>
        </authorList>
    </citation>
    <scope>NUCLEOTIDE SEQUENCE [LARGE SCALE GENOMIC DNA]</scope>
</reference>
<evidence type="ECO:0000313" key="1">
    <source>
        <dbReference type="EMBL" id="CAK9141803.1"/>
    </source>
</evidence>
<name>A0ABC8RAL2_9AQUA</name>
<accession>A0ABC8RAL2</accession>